<keyword evidence="3" id="KW-0723">Serine/threonine-protein kinase</keyword>
<dbReference type="Proteomes" id="UP000309676">
    <property type="component" value="Unassembled WGS sequence"/>
</dbReference>
<keyword evidence="3" id="KW-0418">Kinase</keyword>
<dbReference type="GO" id="GO:0005524">
    <property type="term" value="F:ATP binding"/>
    <property type="evidence" value="ECO:0007669"/>
    <property type="project" value="UniProtKB-UniRule"/>
</dbReference>
<keyword evidence="4" id="KW-1185">Reference proteome</keyword>
<dbReference type="PROSITE" id="PS50011">
    <property type="entry name" value="PROTEIN_KINASE_DOM"/>
    <property type="match status" value="1"/>
</dbReference>
<gene>
    <name evidence="3" type="ORF">FE782_29785</name>
</gene>
<dbReference type="EMBL" id="VCIW01000032">
    <property type="protein sequence ID" value="TLS48614.1"/>
    <property type="molecule type" value="Genomic_DNA"/>
</dbReference>
<proteinExistence type="predicted"/>
<feature type="domain" description="Protein kinase" evidence="2">
    <location>
        <begin position="28"/>
        <end position="308"/>
    </location>
</feature>
<comment type="caution">
    <text evidence="3">The sequence shown here is derived from an EMBL/GenBank/DDBJ whole genome shotgun (WGS) entry which is preliminary data.</text>
</comment>
<evidence type="ECO:0000313" key="3">
    <source>
        <dbReference type="EMBL" id="TLS48614.1"/>
    </source>
</evidence>
<evidence type="ECO:0000256" key="1">
    <source>
        <dbReference type="PROSITE-ProRule" id="PRU10141"/>
    </source>
</evidence>
<keyword evidence="1" id="KW-0547">Nucleotide-binding</keyword>
<dbReference type="InterPro" id="IPR000719">
    <property type="entry name" value="Prot_kinase_dom"/>
</dbReference>
<organism evidence="3 4">
    <name type="scientific">Paenibacillus antri</name>
    <dbReference type="NCBI Taxonomy" id="2582848"/>
    <lineage>
        <taxon>Bacteria</taxon>
        <taxon>Bacillati</taxon>
        <taxon>Bacillota</taxon>
        <taxon>Bacilli</taxon>
        <taxon>Bacillales</taxon>
        <taxon>Paenibacillaceae</taxon>
        <taxon>Paenibacillus</taxon>
    </lineage>
</organism>
<protein>
    <submittedName>
        <fullName evidence="3">Serine/threonine protein kinase</fullName>
    </submittedName>
</protein>
<keyword evidence="1" id="KW-0067">ATP-binding</keyword>
<dbReference type="InterPro" id="IPR017441">
    <property type="entry name" value="Protein_kinase_ATP_BS"/>
</dbReference>
<dbReference type="AlphaFoldDB" id="A0A5R9G6M5"/>
<evidence type="ECO:0000313" key="4">
    <source>
        <dbReference type="Proteomes" id="UP000309676"/>
    </source>
</evidence>
<evidence type="ECO:0000259" key="2">
    <source>
        <dbReference type="PROSITE" id="PS50011"/>
    </source>
</evidence>
<feature type="binding site" evidence="1">
    <location>
        <position position="57"/>
    </location>
    <ligand>
        <name>ATP</name>
        <dbReference type="ChEBI" id="CHEBI:30616"/>
    </ligand>
</feature>
<dbReference type="PROSITE" id="PS00107">
    <property type="entry name" value="PROTEIN_KINASE_ATP"/>
    <property type="match status" value="1"/>
</dbReference>
<dbReference type="SMART" id="SM00220">
    <property type="entry name" value="S_TKc"/>
    <property type="match status" value="1"/>
</dbReference>
<dbReference type="GO" id="GO:0004674">
    <property type="term" value="F:protein serine/threonine kinase activity"/>
    <property type="evidence" value="ECO:0007669"/>
    <property type="project" value="UniProtKB-KW"/>
</dbReference>
<dbReference type="InterPro" id="IPR011009">
    <property type="entry name" value="Kinase-like_dom_sf"/>
</dbReference>
<dbReference type="Gene3D" id="1.10.510.10">
    <property type="entry name" value="Transferase(Phosphotransferase) domain 1"/>
    <property type="match status" value="1"/>
</dbReference>
<reference evidence="3 4" key="1">
    <citation type="submission" date="2019-05" db="EMBL/GenBank/DDBJ databases">
        <authorList>
            <person name="Narsing Rao M.P."/>
            <person name="Li W.J."/>
        </authorList>
    </citation>
    <scope>NUCLEOTIDE SEQUENCE [LARGE SCALE GENOMIC DNA]</scope>
    <source>
        <strain evidence="3 4">SYSU_K30003</strain>
    </source>
</reference>
<accession>A0A5R9G6M5</accession>
<keyword evidence="3" id="KW-0808">Transferase</keyword>
<dbReference type="Pfam" id="PF00069">
    <property type="entry name" value="Pkinase"/>
    <property type="match status" value="1"/>
</dbReference>
<sequence>MTLSDATSGTIRLRAGDRVASKWSGQSILVERFLGEGANGSVYLARLPDGPSHCALKIGNDVYALQSEINALKSVGGDAPRLLLADDGTCRGVSFPFYVMSFVPGKPLGETTFGADAGALTTFGADLLGQLRELHAAGWAFGDVKPDNVMIGRQGEVRLVDYGGATRFGSSVKQFTELYDRGYWKLGGRRAEAAYDLFAFAVVMLEAAGLGRRVRAIAGTSRRDKAKELVALVDESPLLAAEANVLKRLLRGECGDTEQALGAWAAAAAKPPPRHAPAAGERWPAYWFAGAAAAFAGAVWWMSGNGLS</sequence>
<name>A0A5R9G6M5_9BACL</name>
<dbReference type="SUPFAM" id="SSF56112">
    <property type="entry name" value="Protein kinase-like (PK-like)"/>
    <property type="match status" value="1"/>
</dbReference>